<sequence length="96" mass="10480">MIGMRYINHYQIAVSGSRCDSRFAMASGALQQLRIGSVPEFFHRSLQRNNGVLMFVITQHRNDLMDKKNARIALVAAAASCGRLGLTCAGPGVVDK</sequence>
<dbReference type="EMBL" id="CP000155">
    <property type="protein sequence ID" value="ABC33501.1"/>
    <property type="molecule type" value="Genomic_DNA"/>
</dbReference>
<evidence type="ECO:0000313" key="2">
    <source>
        <dbReference type="Proteomes" id="UP000000238"/>
    </source>
</evidence>
<dbReference type="Proteomes" id="UP000000238">
    <property type="component" value="Chromosome"/>
</dbReference>
<name>Q2S773_HAHCH</name>
<accession>Q2S773</accession>
<organism evidence="1 2">
    <name type="scientific">Hahella chejuensis (strain KCTC 2396)</name>
    <dbReference type="NCBI Taxonomy" id="349521"/>
    <lineage>
        <taxon>Bacteria</taxon>
        <taxon>Pseudomonadati</taxon>
        <taxon>Pseudomonadota</taxon>
        <taxon>Gammaproteobacteria</taxon>
        <taxon>Oceanospirillales</taxon>
        <taxon>Hahellaceae</taxon>
        <taxon>Hahella</taxon>
    </lineage>
</organism>
<dbReference type="AlphaFoldDB" id="Q2S773"/>
<reference evidence="1 2" key="1">
    <citation type="journal article" date="2005" name="Nucleic Acids Res.">
        <title>Genomic blueprint of Hahella chejuensis, a marine microbe producing an algicidal agent.</title>
        <authorList>
            <person name="Jeong H."/>
            <person name="Yim J.H."/>
            <person name="Lee C."/>
            <person name="Choi S.-H."/>
            <person name="Park Y.K."/>
            <person name="Yoon S.H."/>
            <person name="Hur C.-G."/>
            <person name="Kang H.-Y."/>
            <person name="Kim D."/>
            <person name="Lee H.H."/>
            <person name="Park K.H."/>
            <person name="Park S.-H."/>
            <person name="Park H.-S."/>
            <person name="Lee H.K."/>
            <person name="Oh T.K."/>
            <person name="Kim J.F."/>
        </authorList>
    </citation>
    <scope>NUCLEOTIDE SEQUENCE [LARGE SCALE GENOMIC DNA]</scope>
    <source>
        <strain evidence="1 2">KCTC 2396</strain>
    </source>
</reference>
<dbReference type="HOGENOM" id="CLU_2355797_0_0_6"/>
<dbReference type="KEGG" id="hch:HCH_06883"/>
<gene>
    <name evidence="1" type="ordered locus">HCH_06883</name>
</gene>
<proteinExistence type="predicted"/>
<keyword evidence="2" id="KW-1185">Reference proteome</keyword>
<protein>
    <submittedName>
        <fullName evidence="1">Uncharacterized protein</fullName>
    </submittedName>
</protein>
<evidence type="ECO:0000313" key="1">
    <source>
        <dbReference type="EMBL" id="ABC33501.1"/>
    </source>
</evidence>